<dbReference type="PROSITE" id="PS51257">
    <property type="entry name" value="PROKAR_LIPOPROTEIN"/>
    <property type="match status" value="1"/>
</dbReference>
<proteinExistence type="predicted"/>
<evidence type="ECO:0000256" key="1">
    <source>
        <dbReference type="SAM" id="SignalP"/>
    </source>
</evidence>
<evidence type="ECO:0008006" key="4">
    <source>
        <dbReference type="Google" id="ProtNLM"/>
    </source>
</evidence>
<keyword evidence="3" id="KW-1185">Reference proteome</keyword>
<organism evidence="2 3">
    <name type="scientific">Streptococcus periodonticum</name>
    <dbReference type="NCBI Taxonomy" id="2490633"/>
    <lineage>
        <taxon>Bacteria</taxon>
        <taxon>Bacillati</taxon>
        <taxon>Bacillota</taxon>
        <taxon>Bacilli</taxon>
        <taxon>Lactobacillales</taxon>
        <taxon>Streptococcaceae</taxon>
        <taxon>Streptococcus</taxon>
    </lineage>
</organism>
<reference evidence="3" key="1">
    <citation type="submission" date="2018-12" db="EMBL/GenBank/DDBJ databases">
        <title>Genome sequencing of Streptococcus sp. KCOM 2412 (= ChDC F135).</title>
        <authorList>
            <person name="Kook J.-K."/>
            <person name="Park S.-N."/>
            <person name="Lim Y.K."/>
        </authorList>
    </citation>
    <scope>NUCLEOTIDE SEQUENCE [LARGE SCALE GENOMIC DNA]</scope>
    <source>
        <strain evidence="3">KCOM 2412</strain>
    </source>
</reference>
<dbReference type="RefSeq" id="WP_126466903.1">
    <property type="nucleotide sequence ID" value="NZ_CP034543.1"/>
</dbReference>
<name>A0A3Q9F3G1_9STRE</name>
<evidence type="ECO:0000313" key="3">
    <source>
        <dbReference type="Proteomes" id="UP000272924"/>
    </source>
</evidence>
<evidence type="ECO:0000313" key="2">
    <source>
        <dbReference type="EMBL" id="AZQ41743.1"/>
    </source>
</evidence>
<dbReference type="Proteomes" id="UP000272924">
    <property type="component" value="Chromosome"/>
</dbReference>
<dbReference type="AlphaFoldDB" id="A0A3Q9F3G1"/>
<dbReference type="KEGG" id="spei:EHW89_04420"/>
<gene>
    <name evidence="2" type="ORF">EHW89_04420</name>
</gene>
<accession>A0A3Q9F3G1</accession>
<sequence>MKKRSLFILACGVLFASAALTACSANQSTNSQTQNAKANVQSAEEVKPIGFMKLANEDTERIWFDTYKISKDANITGLYVIKNGKATYYHLVTYTSKSGVENGPRWSDELLTLSDIKNLSNKEITEKAKKIDREAYDSYFQSFSDIVDTALIKWPSDSENHLYVPALENIKSSLSSLQGDSGYKAYRKRVTEQKLSAKVATDDTGNTIVNEEIELPTFVKYTADFLDSKSLEVDRESRTLKIDTSSFNIGDIYDSKYAAFGKSPLITRDMPEKSYPYLDILGTKNLVEE</sequence>
<feature type="chain" id="PRO_5038707348" description="DUF5067 domain-containing protein" evidence="1">
    <location>
        <begin position="22"/>
        <end position="289"/>
    </location>
</feature>
<keyword evidence="1" id="KW-0732">Signal</keyword>
<dbReference type="EMBL" id="CP034543">
    <property type="protein sequence ID" value="AZQ41743.1"/>
    <property type="molecule type" value="Genomic_DNA"/>
</dbReference>
<feature type="signal peptide" evidence="1">
    <location>
        <begin position="1"/>
        <end position="21"/>
    </location>
</feature>
<protein>
    <recommendedName>
        <fullName evidence="4">DUF5067 domain-containing protein</fullName>
    </recommendedName>
</protein>